<evidence type="ECO:0000259" key="6">
    <source>
        <dbReference type="SMART" id="SM00244"/>
    </source>
</evidence>
<evidence type="ECO:0000256" key="2">
    <source>
        <dbReference type="ARBA" id="ARBA00008164"/>
    </source>
</evidence>
<gene>
    <name evidence="7" type="ORF">AJ81_10845</name>
</gene>
<dbReference type="PANTHER" id="PTHR43327">
    <property type="entry name" value="STOMATIN-LIKE PROTEIN 2, MITOCHONDRIAL"/>
    <property type="match status" value="1"/>
</dbReference>
<protein>
    <recommendedName>
        <fullName evidence="6">Band 7 domain-containing protein</fullName>
    </recommendedName>
</protein>
<dbReference type="Pfam" id="PF01145">
    <property type="entry name" value="Band_7"/>
    <property type="match status" value="1"/>
</dbReference>
<feature type="domain" description="Band 7" evidence="6">
    <location>
        <begin position="18"/>
        <end position="175"/>
    </location>
</feature>
<dbReference type="InterPro" id="IPR001107">
    <property type="entry name" value="Band_7"/>
</dbReference>
<accession>A0A0X1KTE1</accession>
<dbReference type="PaxDb" id="1123384-AJ81_10845"/>
<dbReference type="GO" id="GO:0098552">
    <property type="term" value="C:side of membrane"/>
    <property type="evidence" value="ECO:0007669"/>
    <property type="project" value="UniProtKB-ARBA"/>
</dbReference>
<evidence type="ECO:0000256" key="4">
    <source>
        <dbReference type="ARBA" id="ARBA00022989"/>
    </source>
</evidence>
<dbReference type="SUPFAM" id="SSF117892">
    <property type="entry name" value="Band 7/SPFH domain"/>
    <property type="match status" value="1"/>
</dbReference>
<keyword evidence="5" id="KW-0472">Membrane</keyword>
<keyword evidence="4" id="KW-1133">Transmembrane helix</keyword>
<keyword evidence="8" id="KW-1185">Reference proteome</keyword>
<dbReference type="GO" id="GO:0005886">
    <property type="term" value="C:plasma membrane"/>
    <property type="evidence" value="ECO:0007669"/>
    <property type="project" value="UniProtKB-ARBA"/>
</dbReference>
<evidence type="ECO:0000313" key="7">
    <source>
        <dbReference type="EMBL" id="AJC74590.1"/>
    </source>
</evidence>
<dbReference type="InterPro" id="IPR018080">
    <property type="entry name" value="Band_7/stomatin-like_CS"/>
</dbReference>
<evidence type="ECO:0000256" key="1">
    <source>
        <dbReference type="ARBA" id="ARBA00004167"/>
    </source>
</evidence>
<dbReference type="PATRIC" id="fig|1123384.7.peg.2169"/>
<dbReference type="Gene3D" id="3.30.479.30">
    <property type="entry name" value="Band 7 domain"/>
    <property type="match status" value="1"/>
</dbReference>
<evidence type="ECO:0000256" key="5">
    <source>
        <dbReference type="ARBA" id="ARBA00023136"/>
    </source>
</evidence>
<dbReference type="STRING" id="1123384.AJ81_10845"/>
<dbReference type="KEGG" id="phy:AJ81_10845"/>
<evidence type="ECO:0000313" key="8">
    <source>
        <dbReference type="Proteomes" id="UP000077469"/>
    </source>
</evidence>
<proteinExistence type="inferred from homology"/>
<dbReference type="PRINTS" id="PR00721">
    <property type="entry name" value="STOMATIN"/>
</dbReference>
<dbReference type="FunFam" id="3.30.479.30:FF:000004">
    <property type="entry name" value="Putative membrane protease family, stomatin"/>
    <property type="match status" value="1"/>
</dbReference>
<dbReference type="AlphaFoldDB" id="A0A0X1KTE1"/>
<dbReference type="OrthoDB" id="9809197at2"/>
<dbReference type="InterPro" id="IPR050710">
    <property type="entry name" value="Band7/mec-2_domain"/>
</dbReference>
<name>A0A0X1KTE1_9THEM</name>
<dbReference type="SMART" id="SM00244">
    <property type="entry name" value="PHB"/>
    <property type="match status" value="1"/>
</dbReference>
<dbReference type="InterPro" id="IPR001972">
    <property type="entry name" value="Stomatin_HflK_fam"/>
</dbReference>
<reference evidence="7 8" key="1">
    <citation type="submission" date="2014-01" db="EMBL/GenBank/DDBJ databases">
        <title>Genome sequencing of Thermotog hypogea.</title>
        <authorList>
            <person name="Zhang X."/>
            <person name="Alvare G."/>
            <person name="Fristensky B."/>
            <person name="Chen L."/>
            <person name="Suen T."/>
            <person name="Chen Q."/>
            <person name="Ma K."/>
        </authorList>
    </citation>
    <scope>NUCLEOTIDE SEQUENCE [LARGE SCALE GENOMIC DNA]</scope>
    <source>
        <strain evidence="7 8">DSM 11164</strain>
    </source>
</reference>
<comment type="subcellular location">
    <subcellularLocation>
        <location evidence="1">Membrane</location>
        <topology evidence="1">Single-pass membrane protein</topology>
    </subcellularLocation>
</comment>
<dbReference type="RefSeq" id="WP_031502889.1">
    <property type="nucleotide sequence ID" value="NC_022795.1"/>
</dbReference>
<dbReference type="EMBL" id="CP007141">
    <property type="protein sequence ID" value="AJC74590.1"/>
    <property type="molecule type" value="Genomic_DNA"/>
</dbReference>
<keyword evidence="3" id="KW-0812">Transmembrane</keyword>
<dbReference type="Proteomes" id="UP000077469">
    <property type="component" value="Chromosome"/>
</dbReference>
<dbReference type="PANTHER" id="PTHR43327:SF10">
    <property type="entry name" value="STOMATIN-LIKE PROTEIN 2, MITOCHONDRIAL"/>
    <property type="match status" value="1"/>
</dbReference>
<evidence type="ECO:0000256" key="3">
    <source>
        <dbReference type="ARBA" id="ARBA00022692"/>
    </source>
</evidence>
<dbReference type="InterPro" id="IPR036013">
    <property type="entry name" value="Band_7/SPFH_dom_sf"/>
</dbReference>
<dbReference type="PROSITE" id="PS01270">
    <property type="entry name" value="BAND_7"/>
    <property type="match status" value="1"/>
</dbReference>
<organism evidence="7 8">
    <name type="scientific">Pseudothermotoga hypogea DSM 11164 = NBRC 106472</name>
    <dbReference type="NCBI Taxonomy" id="1123384"/>
    <lineage>
        <taxon>Bacteria</taxon>
        <taxon>Thermotogati</taxon>
        <taxon>Thermotogota</taxon>
        <taxon>Thermotogae</taxon>
        <taxon>Thermotogales</taxon>
        <taxon>Thermotogaceae</taxon>
        <taxon>Pseudothermotoga</taxon>
    </lineage>
</organism>
<sequence>MIIALGVLVVLLFIIAATGIKIVRPFQRGLVERLGKFHREAGPGIHFVIPFFDRMIRVDLREMVIDVPPQEVITKDNVVVTVDAVIYYEVTDAYKVVYNVNNFQFATLKLAQTNLRNVIGELELDQTLTSREKINAKLRTVLDDATDKWGVRITRVEIKKIDPPKDITEAMSKQMKAERTKRAAILEAEGIKQAEILKAEGERNAAILRAEGEAEAIKKVAEANRYKLIAEAEGQAQAILNVFKAIHEGAPTSDLIAIRYLEALKEIANGKATKIFLPIEATAIISSLAGIAEALKKEPQEGEKT</sequence>
<comment type="similarity">
    <text evidence="2">Belongs to the band 7/mec-2 family.</text>
</comment>